<keyword evidence="3" id="KW-1185">Reference proteome</keyword>
<comment type="caution">
    <text evidence="2">The sequence shown here is derived from an EMBL/GenBank/DDBJ whole genome shotgun (WGS) entry which is preliminary data.</text>
</comment>
<dbReference type="Proteomes" id="UP001205906">
    <property type="component" value="Unassembled WGS sequence"/>
</dbReference>
<reference evidence="2 3" key="1">
    <citation type="submission" date="2022-06" db="EMBL/GenBank/DDBJ databases">
        <title>Mesorhizobium sp. strain RP14 Genome sequencing and assembly.</title>
        <authorList>
            <person name="Kim I."/>
        </authorList>
    </citation>
    <scope>NUCLEOTIDE SEQUENCE [LARGE SCALE GENOMIC DNA]</scope>
    <source>
        <strain evidence="3">RP14(2022)</strain>
    </source>
</reference>
<sequence>MDNLTPSASVPTRNNPVHIAILFGLAAAAIGALFVYQTYDVTQIGSRTQIERTQ</sequence>
<evidence type="ECO:0000256" key="1">
    <source>
        <dbReference type="SAM" id="Phobius"/>
    </source>
</evidence>
<organism evidence="2 3">
    <name type="scientific">Mesorhizobium liriopis</name>
    <dbReference type="NCBI Taxonomy" id="2953882"/>
    <lineage>
        <taxon>Bacteria</taxon>
        <taxon>Pseudomonadati</taxon>
        <taxon>Pseudomonadota</taxon>
        <taxon>Alphaproteobacteria</taxon>
        <taxon>Hyphomicrobiales</taxon>
        <taxon>Phyllobacteriaceae</taxon>
        <taxon>Mesorhizobium</taxon>
    </lineage>
</organism>
<accession>A0ABT1C5W5</accession>
<dbReference type="EMBL" id="JAMXQS010000005">
    <property type="protein sequence ID" value="MCO6050199.1"/>
    <property type="molecule type" value="Genomic_DNA"/>
</dbReference>
<evidence type="ECO:0000313" key="2">
    <source>
        <dbReference type="EMBL" id="MCO6050199.1"/>
    </source>
</evidence>
<evidence type="ECO:0000313" key="3">
    <source>
        <dbReference type="Proteomes" id="UP001205906"/>
    </source>
</evidence>
<protein>
    <submittedName>
        <fullName evidence="2">Uncharacterized protein</fullName>
    </submittedName>
</protein>
<feature type="transmembrane region" description="Helical" evidence="1">
    <location>
        <begin position="20"/>
        <end position="39"/>
    </location>
</feature>
<keyword evidence="1" id="KW-0472">Membrane</keyword>
<dbReference type="RefSeq" id="WP_252818639.1">
    <property type="nucleotide sequence ID" value="NZ_JAMXQS010000005.1"/>
</dbReference>
<keyword evidence="1" id="KW-0812">Transmembrane</keyword>
<name>A0ABT1C5W5_9HYPH</name>
<gene>
    <name evidence="2" type="ORF">NGM99_10420</name>
</gene>
<proteinExistence type="predicted"/>
<keyword evidence="1" id="KW-1133">Transmembrane helix</keyword>